<dbReference type="Proteomes" id="UP000242715">
    <property type="component" value="Unassembled WGS sequence"/>
</dbReference>
<gene>
    <name evidence="1" type="ORF">TSUD_157520</name>
</gene>
<keyword evidence="2" id="KW-1185">Reference proteome</keyword>
<reference evidence="2" key="1">
    <citation type="journal article" date="2017" name="Front. Plant Sci.">
        <title>Climate Clever Clovers: New Paradigm to Reduce the Environmental Footprint of Ruminants by Breeding Low Methanogenic Forages Utilizing Haplotype Variation.</title>
        <authorList>
            <person name="Kaur P."/>
            <person name="Appels R."/>
            <person name="Bayer P.E."/>
            <person name="Keeble-Gagnere G."/>
            <person name="Wang J."/>
            <person name="Hirakawa H."/>
            <person name="Shirasawa K."/>
            <person name="Vercoe P."/>
            <person name="Stefanova K."/>
            <person name="Durmic Z."/>
            <person name="Nichols P."/>
            <person name="Revell C."/>
            <person name="Isobe S.N."/>
            <person name="Edwards D."/>
            <person name="Erskine W."/>
        </authorList>
    </citation>
    <scope>NUCLEOTIDE SEQUENCE [LARGE SCALE GENOMIC DNA]</scope>
    <source>
        <strain evidence="2">cv. Daliak</strain>
    </source>
</reference>
<accession>A0A2Z6N0A6</accession>
<evidence type="ECO:0000313" key="2">
    <source>
        <dbReference type="Proteomes" id="UP000242715"/>
    </source>
</evidence>
<organism evidence="1 2">
    <name type="scientific">Trifolium subterraneum</name>
    <name type="common">Subterranean clover</name>
    <dbReference type="NCBI Taxonomy" id="3900"/>
    <lineage>
        <taxon>Eukaryota</taxon>
        <taxon>Viridiplantae</taxon>
        <taxon>Streptophyta</taxon>
        <taxon>Embryophyta</taxon>
        <taxon>Tracheophyta</taxon>
        <taxon>Spermatophyta</taxon>
        <taxon>Magnoliopsida</taxon>
        <taxon>eudicotyledons</taxon>
        <taxon>Gunneridae</taxon>
        <taxon>Pentapetalae</taxon>
        <taxon>rosids</taxon>
        <taxon>fabids</taxon>
        <taxon>Fabales</taxon>
        <taxon>Fabaceae</taxon>
        <taxon>Papilionoideae</taxon>
        <taxon>50 kb inversion clade</taxon>
        <taxon>NPAAA clade</taxon>
        <taxon>Hologalegina</taxon>
        <taxon>IRL clade</taxon>
        <taxon>Trifolieae</taxon>
        <taxon>Trifolium</taxon>
    </lineage>
</organism>
<protein>
    <submittedName>
        <fullName evidence="1">Uncharacterized protein</fullName>
    </submittedName>
</protein>
<dbReference type="AlphaFoldDB" id="A0A2Z6N0A6"/>
<dbReference type="EMBL" id="DF973297">
    <property type="protein sequence ID" value="GAU24839.1"/>
    <property type="molecule type" value="Genomic_DNA"/>
</dbReference>
<dbReference type="OrthoDB" id="10542732at2759"/>
<proteinExistence type="predicted"/>
<sequence length="242" mass="26702">MPNWACGHNKPPLKQARYIDAKKLLSCKMQRNMVTLQERLLKISQKKQKTVNASGAGGSLSAVVEDDVVVVDQSIKTRKLKKGASSEVEDLERVERTRVDLVLGDKEVDGSGDADIILDNTMKQEEIKELRRSQATWVEQKTKLEDFLKSSGNWTLDREVSPINGSDELAGLNRATLIAKIHNLEGEMLNSAQESFDNALAQVKCLNPEIELKTEGMSVFMVIDGDHLTLPVGQDGSGAEDV</sequence>
<name>A0A2Z6N0A6_TRISU</name>
<evidence type="ECO:0000313" key="1">
    <source>
        <dbReference type="EMBL" id="GAU24839.1"/>
    </source>
</evidence>